<feature type="coiled-coil region" evidence="3">
    <location>
        <begin position="360"/>
        <end position="387"/>
    </location>
</feature>
<keyword evidence="2" id="KW-0547">Nucleotide-binding</keyword>
<dbReference type="Pfam" id="PF21109">
    <property type="entry name" value="Stonustoxin_helical"/>
    <property type="match status" value="1"/>
</dbReference>
<name>A0AAY4D774_9TELE</name>
<gene>
    <name evidence="5" type="primary">LOC114800082</name>
</gene>
<dbReference type="InterPro" id="IPR052090">
    <property type="entry name" value="Cytolytic_pore-forming_toxin"/>
</dbReference>
<proteinExistence type="inferred from homology"/>
<sequence length="1215" mass="137240">MCTFPFPSPLHPSQSFFLYVGVSCGGNKLLWNLSEPASSLLTLVPVTVWSKFVGCCSQGLCTMGGQPSTFTESQHTTEVAALGRPFQLGMLYDCRNDSLIPGVTLWDNKQLQRNTSVEPRVTTEFKVTTSDSIEEKANALKVSGSLKLSMLAGLVDVSGSAKYFEDTKKSCRQSRVTLQYHRTTKYEHLTMGRPGRGAKSRPNVFGDNAATHVVTAVLYGADAYFVFDREVSPEEDQLEVERNAELIFNKQAEGGAALEMSDDEKKAVEQFRCTFHGDFRLTTNPTSFDEAVRVYSDLPKLLGEDAEHAVPLRVWLYPIDKLISQAAGVQREISNNIVTYSSEIIENLLMTEMKCNDLLKEAAARTFPKLEQKIEVLKKNCHQYKIELMQKLGRIIPSVRRGAEEEDALAQILKMHEKSPFNSKALSRWIQNKERESEAVKSILVELQEMGVEAVGNPGSLLFNLDTVVCFTFTSIDQPDVFLSKLSRYLTPSALEETSEEFSNVEDEIAEWITDDVMHEMRKELNIFTDLKKHSEGRSTKFIVSSKQDESQSGSCIFVYQKESNVAARFVPPVKLKTPSSVRASEDSLSVKTDTSCMTTEDCRVEYRMEEMMEWSSVPVRKGQPVVTLPNLKPNTEYEIRILAVGMLGYTVEGEIVKMKTLEKSNQHIAKSVKGDPQKATLLQQGRLSIYSLNLKTEGSQVFFKKDFCKPTSHKENKTIMLLGATGSGKTTLINGMVNYMLGVQWNDDFRFKLINEVTSKTQAESQTSEVTAYQLHHQEGFQVPYSVTIIDTPGFGDTRGIRKDREIIEKIREFFSNPNGLLTIDAVCFVVQSALARLTQTQKYVFDSILSIFGKDIANNIIVMITFADGQAPPVLEALKTADIPCAKTQDGSIQHFKFNNSALFVSSEASDDFNFDRMFWKMGNASMKTFFDHLNKMESKSLQLTNEVLKERKILEITICSMQKLINTGLLKLHEIKATSIALQQHKCLMEANKDFEYEVDEPRTKKIDNEPETYVTNCLKCNFTCHYPCLISNDADKEDCAVMENGSCTICPGKCNWDLHHNVPYRFEVEIVKKKDTYHDLKKRYEAALGKKMNAEKIMQQLGREYKEVQENVFITSDKVNSCLNRLQAIALRPDPLSTPEYIEMLIESEKQECKPGYQARIAELREVKKHAELVQRMATGGPPDTKKRKVEQAQQKKCGLFSDMSKWFGLK</sequence>
<evidence type="ECO:0000256" key="3">
    <source>
        <dbReference type="SAM" id="Coils"/>
    </source>
</evidence>
<evidence type="ECO:0000256" key="2">
    <source>
        <dbReference type="ARBA" id="ARBA00022741"/>
    </source>
</evidence>
<dbReference type="CDD" id="cd00063">
    <property type="entry name" value="FN3"/>
    <property type="match status" value="1"/>
</dbReference>
<comment type="similarity">
    <text evidence="1">Belongs to the TRAFAC class TrmE-Era-EngA-EngB-Septin-like GTPase superfamily. AIG1/Toc34/Toc159-like paraseptin GTPase family. IAN subfamily.</text>
</comment>
<evidence type="ECO:0000259" key="4">
    <source>
        <dbReference type="PROSITE" id="PS50853"/>
    </source>
</evidence>
<reference evidence="5 6" key="1">
    <citation type="submission" date="2020-06" db="EMBL/GenBank/DDBJ databases">
        <authorList>
            <consortium name="Wellcome Sanger Institute Data Sharing"/>
        </authorList>
    </citation>
    <scope>NUCLEOTIDE SEQUENCE [LARGE SCALE GENOMIC DNA]</scope>
</reference>
<keyword evidence="3" id="KW-0175">Coiled coil</keyword>
<evidence type="ECO:0000313" key="5">
    <source>
        <dbReference type="Ensembl" id="ENSDCDP00010041362.1"/>
    </source>
</evidence>
<evidence type="ECO:0000256" key="1">
    <source>
        <dbReference type="ARBA" id="ARBA00008535"/>
    </source>
</evidence>
<dbReference type="Pfam" id="PF18078">
    <property type="entry name" value="Thioredoxin_11"/>
    <property type="match status" value="1"/>
</dbReference>
<reference evidence="5" key="3">
    <citation type="submission" date="2025-09" db="UniProtKB">
        <authorList>
            <consortium name="Ensembl"/>
        </authorList>
    </citation>
    <scope>IDENTIFICATION</scope>
</reference>
<accession>A0AAY4D774</accession>
<dbReference type="Gene3D" id="3.40.50.300">
    <property type="entry name" value="P-loop containing nucleotide triphosphate hydrolases"/>
    <property type="match status" value="1"/>
</dbReference>
<evidence type="ECO:0000313" key="6">
    <source>
        <dbReference type="Proteomes" id="UP000694580"/>
    </source>
</evidence>
<dbReference type="FunFam" id="3.40.50.300:FF:002049">
    <property type="entry name" value="Si:ch73-170d6.2"/>
    <property type="match status" value="1"/>
</dbReference>
<keyword evidence="6" id="KW-1185">Reference proteome</keyword>
<organism evidence="5 6">
    <name type="scientific">Denticeps clupeoides</name>
    <name type="common">denticle herring</name>
    <dbReference type="NCBI Taxonomy" id="299321"/>
    <lineage>
        <taxon>Eukaryota</taxon>
        <taxon>Metazoa</taxon>
        <taxon>Chordata</taxon>
        <taxon>Craniata</taxon>
        <taxon>Vertebrata</taxon>
        <taxon>Euteleostomi</taxon>
        <taxon>Actinopterygii</taxon>
        <taxon>Neopterygii</taxon>
        <taxon>Teleostei</taxon>
        <taxon>Clupei</taxon>
        <taxon>Clupeiformes</taxon>
        <taxon>Denticipitoidei</taxon>
        <taxon>Denticipitidae</taxon>
        <taxon>Denticeps</taxon>
    </lineage>
</organism>
<dbReference type="GeneTree" id="ENSGT00500000044904"/>
<dbReference type="InterPro" id="IPR003961">
    <property type="entry name" value="FN3_dom"/>
</dbReference>
<dbReference type="SUPFAM" id="SSF49265">
    <property type="entry name" value="Fibronectin type III"/>
    <property type="match status" value="1"/>
</dbReference>
<dbReference type="Ensembl" id="ENSDCDT00010051311.1">
    <property type="protein sequence ID" value="ENSDCDP00010041362.1"/>
    <property type="gene ID" value="ENSDCDG00010026248.1"/>
</dbReference>
<dbReference type="SUPFAM" id="SSF52540">
    <property type="entry name" value="P-loop containing nucleoside triphosphate hydrolases"/>
    <property type="match status" value="1"/>
</dbReference>
<dbReference type="InterPro" id="IPR027417">
    <property type="entry name" value="P-loop_NTPase"/>
</dbReference>
<dbReference type="InterPro" id="IPR048997">
    <property type="entry name" value="Stonustoxin-like_helical"/>
</dbReference>
<dbReference type="InterPro" id="IPR006703">
    <property type="entry name" value="G_AIG1"/>
</dbReference>
<dbReference type="InterPro" id="IPR040581">
    <property type="entry name" value="Thioredoxin_11"/>
</dbReference>
<dbReference type="Gene3D" id="2.60.40.10">
    <property type="entry name" value="Immunoglobulins"/>
    <property type="match status" value="1"/>
</dbReference>
<dbReference type="Proteomes" id="UP000694580">
    <property type="component" value="Chromosome 11"/>
</dbReference>
<dbReference type="AlphaFoldDB" id="A0AAY4D774"/>
<dbReference type="PROSITE" id="PS50853">
    <property type="entry name" value="FN3"/>
    <property type="match status" value="1"/>
</dbReference>
<protein>
    <recommendedName>
        <fullName evidence="4">Fibronectin type-III domain-containing protein</fullName>
    </recommendedName>
</protein>
<dbReference type="InterPro" id="IPR013783">
    <property type="entry name" value="Ig-like_fold"/>
</dbReference>
<dbReference type="Pfam" id="PF04548">
    <property type="entry name" value="AIG1"/>
    <property type="match status" value="1"/>
</dbReference>
<dbReference type="InterPro" id="IPR036116">
    <property type="entry name" value="FN3_sf"/>
</dbReference>
<dbReference type="GO" id="GO:0005525">
    <property type="term" value="F:GTP binding"/>
    <property type="evidence" value="ECO:0007669"/>
    <property type="project" value="InterPro"/>
</dbReference>
<feature type="domain" description="Fibronectin type-III" evidence="4">
    <location>
        <begin position="572"/>
        <end position="664"/>
    </location>
</feature>
<reference evidence="5" key="2">
    <citation type="submission" date="2025-08" db="UniProtKB">
        <authorList>
            <consortium name="Ensembl"/>
        </authorList>
    </citation>
    <scope>IDENTIFICATION</scope>
</reference>
<dbReference type="PANTHER" id="PTHR31594">
    <property type="entry name" value="AIG1-TYPE G DOMAIN-CONTAINING PROTEIN"/>
    <property type="match status" value="1"/>
</dbReference>
<dbReference type="PANTHER" id="PTHR31594:SF15">
    <property type="entry name" value="VERRUCOTOXIN SUBUNIT BETA ISOFORM X1-RELATED"/>
    <property type="match status" value="1"/>
</dbReference>